<proteinExistence type="predicted"/>
<dbReference type="EMBL" id="OU892278">
    <property type="protein sequence ID" value="CAG9764512.1"/>
    <property type="molecule type" value="Genomic_DNA"/>
</dbReference>
<organism evidence="1 2">
    <name type="scientific">Ceutorhynchus assimilis</name>
    <name type="common">cabbage seed weevil</name>
    <dbReference type="NCBI Taxonomy" id="467358"/>
    <lineage>
        <taxon>Eukaryota</taxon>
        <taxon>Metazoa</taxon>
        <taxon>Ecdysozoa</taxon>
        <taxon>Arthropoda</taxon>
        <taxon>Hexapoda</taxon>
        <taxon>Insecta</taxon>
        <taxon>Pterygota</taxon>
        <taxon>Neoptera</taxon>
        <taxon>Endopterygota</taxon>
        <taxon>Coleoptera</taxon>
        <taxon>Polyphaga</taxon>
        <taxon>Cucujiformia</taxon>
        <taxon>Curculionidae</taxon>
        <taxon>Ceutorhynchinae</taxon>
        <taxon>Ceutorhynchus</taxon>
    </lineage>
</organism>
<dbReference type="OrthoDB" id="6778718at2759"/>
<sequence length="227" mass="26241">MADLAIYSKAQEILWNEPPAINGKVTLQLGGMHLTMTFIASIGFLYRDGGLNNMLSDTDVYATNSCKQILEGKQYSRGIRALTLCADALSRLFYDSFRKWMEENQNEEISTYYFVEELKNKQLNEDLLEDMLRKLAPLKEKVTQFESIGRESSFTFGYWLSFSKAVDLLLNLLRAERTADFELHLNCIQELLPYLIAGGRHLYAKWVPIYLRDMLEVKSKNPQMHDT</sequence>
<accession>A0A9N9QN02</accession>
<protein>
    <submittedName>
        <fullName evidence="1">Uncharacterized protein</fullName>
    </submittedName>
</protein>
<dbReference type="PANTHER" id="PTHR47018">
    <property type="entry name" value="CXC DOMAIN-CONTAINING PROTEIN-RELATED"/>
    <property type="match status" value="1"/>
</dbReference>
<reference evidence="1" key="1">
    <citation type="submission" date="2022-01" db="EMBL/GenBank/DDBJ databases">
        <authorList>
            <person name="King R."/>
        </authorList>
    </citation>
    <scope>NUCLEOTIDE SEQUENCE</scope>
</reference>
<dbReference type="Proteomes" id="UP001152799">
    <property type="component" value="Chromosome 2"/>
</dbReference>
<dbReference type="AlphaFoldDB" id="A0A9N9QN02"/>
<gene>
    <name evidence="1" type="ORF">CEUTPL_LOCUS5152</name>
</gene>
<evidence type="ECO:0000313" key="2">
    <source>
        <dbReference type="Proteomes" id="UP001152799"/>
    </source>
</evidence>
<evidence type="ECO:0000313" key="1">
    <source>
        <dbReference type="EMBL" id="CAG9764512.1"/>
    </source>
</evidence>
<name>A0A9N9QN02_9CUCU</name>
<keyword evidence="2" id="KW-1185">Reference proteome</keyword>